<feature type="domain" description="Glucose-methanol-choline oxidoreductase N-terminal" evidence="10">
    <location>
        <begin position="86"/>
        <end position="109"/>
    </location>
</feature>
<dbReference type="UniPathway" id="UPA00529">
    <property type="reaction ID" value="UER00385"/>
</dbReference>
<evidence type="ECO:0000256" key="4">
    <source>
        <dbReference type="ARBA" id="ARBA00022827"/>
    </source>
</evidence>
<dbReference type="STRING" id="1367852.SAMN05216516_103283"/>
<dbReference type="Proteomes" id="UP000242222">
    <property type="component" value="Unassembled WGS sequence"/>
</dbReference>
<feature type="domain" description="Glucose-methanol-choline oxidoreductase N-terminal" evidence="11">
    <location>
        <begin position="261"/>
        <end position="275"/>
    </location>
</feature>
<name>A0A1I4X3K8_9GAMM</name>
<dbReference type="PROSITE" id="PS00624">
    <property type="entry name" value="GMC_OXRED_2"/>
    <property type="match status" value="1"/>
</dbReference>
<dbReference type="PANTHER" id="PTHR11552:SF147">
    <property type="entry name" value="CHOLINE DEHYDROGENASE, MITOCHONDRIAL"/>
    <property type="match status" value="1"/>
</dbReference>
<dbReference type="GO" id="GO:0050660">
    <property type="term" value="F:flavin adenine dinucleotide binding"/>
    <property type="evidence" value="ECO:0007669"/>
    <property type="project" value="InterPro"/>
</dbReference>
<dbReference type="InterPro" id="IPR012132">
    <property type="entry name" value="GMC_OxRdtase"/>
</dbReference>
<keyword evidence="13" id="KW-1185">Reference proteome</keyword>
<feature type="region of interest" description="Disordered" evidence="9">
    <location>
        <begin position="184"/>
        <end position="206"/>
    </location>
</feature>
<dbReference type="Pfam" id="PF00732">
    <property type="entry name" value="GMC_oxred_N"/>
    <property type="match status" value="1"/>
</dbReference>
<comment type="catalytic activity">
    <reaction evidence="6">
        <text>betaine aldehyde + NAD(+) + H2O = glycine betaine + NADH + 2 H(+)</text>
        <dbReference type="Rhea" id="RHEA:15305"/>
        <dbReference type="ChEBI" id="CHEBI:15377"/>
        <dbReference type="ChEBI" id="CHEBI:15378"/>
        <dbReference type="ChEBI" id="CHEBI:15710"/>
        <dbReference type="ChEBI" id="CHEBI:17750"/>
        <dbReference type="ChEBI" id="CHEBI:57540"/>
        <dbReference type="ChEBI" id="CHEBI:57945"/>
        <dbReference type="EC" id="1.2.1.8"/>
    </reaction>
</comment>
<reference evidence="13" key="1">
    <citation type="submission" date="2016-10" db="EMBL/GenBank/DDBJ databases">
        <authorList>
            <person name="Varghese N."/>
            <person name="Submissions S."/>
        </authorList>
    </citation>
    <scope>NUCLEOTIDE SEQUENCE [LARGE SCALE GENOMIC DNA]</scope>
    <source>
        <strain evidence="13">N6PO6</strain>
    </source>
</reference>
<dbReference type="PANTHER" id="PTHR11552">
    <property type="entry name" value="GLUCOSE-METHANOL-CHOLINE GMC OXIDOREDUCTASE"/>
    <property type="match status" value="1"/>
</dbReference>
<evidence type="ECO:0000256" key="7">
    <source>
        <dbReference type="RuleBase" id="RU003968"/>
    </source>
</evidence>
<comment type="pathway">
    <text evidence="6 8">Amine and polyamine biosynthesis; betaine biosynthesis via choline pathway; betaine aldehyde from choline (cytochrome c reductase route): step 1/1.</text>
</comment>
<evidence type="ECO:0000256" key="5">
    <source>
        <dbReference type="ARBA" id="ARBA00023002"/>
    </source>
</evidence>
<dbReference type="OrthoDB" id="9785276at2"/>
<dbReference type="RefSeq" id="WP_092876707.1">
    <property type="nucleotide sequence ID" value="NZ_FOVC01000003.1"/>
</dbReference>
<dbReference type="NCBIfam" id="TIGR01810">
    <property type="entry name" value="betA"/>
    <property type="match status" value="1"/>
</dbReference>
<dbReference type="PROSITE" id="PS00623">
    <property type="entry name" value="GMC_OXRED_1"/>
    <property type="match status" value="1"/>
</dbReference>
<dbReference type="InterPro" id="IPR000172">
    <property type="entry name" value="GMC_OxRdtase_N"/>
</dbReference>
<dbReference type="GO" id="GO:0008802">
    <property type="term" value="F:betaine-aldehyde dehydrogenase (NAD+) activity"/>
    <property type="evidence" value="ECO:0007669"/>
    <property type="project" value="UniProtKB-EC"/>
</dbReference>
<feature type="active site" description="Proton acceptor" evidence="6">
    <location>
        <position position="475"/>
    </location>
</feature>
<dbReference type="AlphaFoldDB" id="A0A1I4X3K8"/>
<dbReference type="EMBL" id="FOVC01000003">
    <property type="protein sequence ID" value="SFN20601.1"/>
    <property type="molecule type" value="Genomic_DNA"/>
</dbReference>
<dbReference type="InterPro" id="IPR011533">
    <property type="entry name" value="BetA"/>
</dbReference>
<dbReference type="InterPro" id="IPR036188">
    <property type="entry name" value="FAD/NAD-bd_sf"/>
</dbReference>
<sequence>MSTNREYDYIIIGAGSAGNVLATRLTEDKDVSVLLLEAGGPDYRLDFRTQMPAALAYPLQGRRYNWAYLTDPEPWMNNRRMECGRGKGLGGSSLINGMCYIRGNAMDYDNWARQQGLESWSYLDCLPYFKFAESRDIGGNSYHGDSGPVSVATPEQGNNVLFQAMVDAGVQAGYPRTDDLNGYQQEGFGPMDRTVTPRGRRASTARGYLDQARSRPNLTIEVHATTDRILFDNNRAYGVSWLQHNQSHKAHARREVLLCAGAIASPQILQRSGVGPGELLKQLDIKIVQALPGVGANLQDHLEMYLQYECKQPVSLSPALKLHNQPAIGVEWLLNGSGIGASNQFEAGGFIRSDTEFEWPNIQYHFLPVAINYNGSNPIKSHSFQAHVGSMRSPSRGRVHLRSKDPHEHPSILFNYMSHDQDWQEFRAAIRITREIMHQPALDAYRGREISPGDSVQSDAELDAFVRQHAETAYHPSCTNAMGYHDMAVVGHDGRVHGMEGLRVVDASIMPQITTGNLNAPTIMIAEKIADMIRGRSALPRVDTPYYVANGAPVRVSKA</sequence>
<dbReference type="Gene3D" id="3.50.50.60">
    <property type="entry name" value="FAD/NAD(P)-binding domain"/>
    <property type="match status" value="1"/>
</dbReference>
<feature type="binding site" evidence="6">
    <location>
        <begin position="8"/>
        <end position="37"/>
    </location>
    <ligand>
        <name>FAD</name>
        <dbReference type="ChEBI" id="CHEBI:57692"/>
    </ligand>
</feature>
<keyword evidence="5 6" id="KW-0560">Oxidoreductase</keyword>
<organism evidence="12 13">
    <name type="scientific">Izhakiella capsodis</name>
    <dbReference type="NCBI Taxonomy" id="1367852"/>
    <lineage>
        <taxon>Bacteria</taxon>
        <taxon>Pseudomonadati</taxon>
        <taxon>Pseudomonadota</taxon>
        <taxon>Gammaproteobacteria</taxon>
        <taxon>Enterobacterales</taxon>
        <taxon>Erwiniaceae</taxon>
        <taxon>Izhakiella</taxon>
    </lineage>
</organism>
<protein>
    <recommendedName>
        <fullName evidence="6">Oxygen-dependent choline dehydrogenase</fullName>
        <shortName evidence="6">CDH</shortName>
        <shortName evidence="6">CHD</shortName>
        <ecNumber evidence="6">1.1.99.1</ecNumber>
    </recommendedName>
    <alternativeName>
        <fullName evidence="6">Betaine aldehyde dehydrogenase</fullName>
        <shortName evidence="6">BADH</shortName>
        <ecNumber evidence="6">1.2.1.8</ecNumber>
    </alternativeName>
</protein>
<evidence type="ECO:0000256" key="1">
    <source>
        <dbReference type="ARBA" id="ARBA00001974"/>
    </source>
</evidence>
<evidence type="ECO:0000256" key="8">
    <source>
        <dbReference type="RuleBase" id="RU003969"/>
    </source>
</evidence>
<dbReference type="EC" id="1.1.99.1" evidence="6"/>
<dbReference type="SUPFAM" id="SSF51905">
    <property type="entry name" value="FAD/NAD(P)-binding domain"/>
    <property type="match status" value="1"/>
</dbReference>
<comment type="catalytic activity">
    <reaction evidence="6 8">
        <text>choline + A = betaine aldehyde + AH2</text>
        <dbReference type="Rhea" id="RHEA:17433"/>
        <dbReference type="ChEBI" id="CHEBI:13193"/>
        <dbReference type="ChEBI" id="CHEBI:15354"/>
        <dbReference type="ChEBI" id="CHEBI:15710"/>
        <dbReference type="ChEBI" id="CHEBI:17499"/>
        <dbReference type="EC" id="1.1.99.1"/>
    </reaction>
</comment>
<dbReference type="InterPro" id="IPR007867">
    <property type="entry name" value="GMC_OxRtase_C"/>
</dbReference>
<comment type="function">
    <text evidence="6">Involved in the biosynthesis of the osmoprotectant glycine betaine. Catalyzes the oxidation of choline to betaine aldehyde and betaine aldehyde to glycine betaine at the same rate.</text>
</comment>
<comment type="similarity">
    <text evidence="2 6 7">Belongs to the GMC oxidoreductase family.</text>
</comment>
<accession>A0A1I4X3K8</accession>
<dbReference type="GO" id="GO:0019285">
    <property type="term" value="P:glycine betaine biosynthetic process from choline"/>
    <property type="evidence" value="ECO:0007669"/>
    <property type="project" value="UniProtKB-UniRule"/>
</dbReference>
<dbReference type="SUPFAM" id="SSF54373">
    <property type="entry name" value="FAD-linked reductases, C-terminal domain"/>
    <property type="match status" value="1"/>
</dbReference>
<dbReference type="Gene3D" id="3.30.560.10">
    <property type="entry name" value="Glucose Oxidase, domain 3"/>
    <property type="match status" value="1"/>
</dbReference>
<evidence type="ECO:0000256" key="2">
    <source>
        <dbReference type="ARBA" id="ARBA00010790"/>
    </source>
</evidence>
<evidence type="ECO:0000259" key="11">
    <source>
        <dbReference type="PROSITE" id="PS00624"/>
    </source>
</evidence>
<dbReference type="GO" id="GO:0008812">
    <property type="term" value="F:choline dehydrogenase activity"/>
    <property type="evidence" value="ECO:0007669"/>
    <property type="project" value="UniProtKB-UniRule"/>
</dbReference>
<keyword evidence="3 6" id="KW-0285">Flavoprotein</keyword>
<dbReference type="EC" id="1.2.1.8" evidence="6"/>
<evidence type="ECO:0000256" key="9">
    <source>
        <dbReference type="SAM" id="MobiDB-lite"/>
    </source>
</evidence>
<keyword evidence="4 6" id="KW-0274">FAD</keyword>
<dbReference type="PIRSF" id="PIRSF000137">
    <property type="entry name" value="Alcohol_oxidase"/>
    <property type="match status" value="1"/>
</dbReference>
<dbReference type="HAMAP" id="MF_00750">
    <property type="entry name" value="Choline_dehydrogen"/>
    <property type="match status" value="1"/>
</dbReference>
<evidence type="ECO:0000313" key="12">
    <source>
        <dbReference type="EMBL" id="SFN20601.1"/>
    </source>
</evidence>
<evidence type="ECO:0000313" key="13">
    <source>
        <dbReference type="Proteomes" id="UP000242222"/>
    </source>
</evidence>
<dbReference type="Pfam" id="PF05199">
    <property type="entry name" value="GMC_oxred_C"/>
    <property type="match status" value="1"/>
</dbReference>
<comment type="cofactor">
    <cofactor evidence="1 6">
        <name>FAD</name>
        <dbReference type="ChEBI" id="CHEBI:57692"/>
    </cofactor>
</comment>
<evidence type="ECO:0000256" key="6">
    <source>
        <dbReference type="HAMAP-Rule" id="MF_00750"/>
    </source>
</evidence>
<dbReference type="GO" id="GO:0016020">
    <property type="term" value="C:membrane"/>
    <property type="evidence" value="ECO:0007669"/>
    <property type="project" value="TreeGrafter"/>
</dbReference>
<keyword evidence="6" id="KW-0520">NAD</keyword>
<evidence type="ECO:0000259" key="10">
    <source>
        <dbReference type="PROSITE" id="PS00623"/>
    </source>
</evidence>
<gene>
    <name evidence="6" type="primary">betA</name>
    <name evidence="12" type="ORF">SAMN05216516_103283</name>
</gene>
<dbReference type="NCBIfam" id="NF002550">
    <property type="entry name" value="PRK02106.1"/>
    <property type="match status" value="1"/>
</dbReference>
<proteinExistence type="inferred from homology"/>
<evidence type="ECO:0000256" key="3">
    <source>
        <dbReference type="ARBA" id="ARBA00022630"/>
    </source>
</evidence>